<evidence type="ECO:0000313" key="6">
    <source>
        <dbReference type="Proteomes" id="UP000263486"/>
    </source>
</evidence>
<dbReference type="EMBL" id="QUAJ01000001">
    <property type="protein sequence ID" value="REI43141.1"/>
    <property type="molecule type" value="Genomic_DNA"/>
</dbReference>
<evidence type="ECO:0000256" key="3">
    <source>
        <dbReference type="ARBA" id="ARBA00022840"/>
    </source>
</evidence>
<dbReference type="PIRSF" id="PIRSF006806">
    <property type="entry name" value="FTHF_cligase"/>
    <property type="match status" value="1"/>
</dbReference>
<dbReference type="GO" id="GO:0030272">
    <property type="term" value="F:5-formyltetrahydrofolate cyclo-ligase activity"/>
    <property type="evidence" value="ECO:0007669"/>
    <property type="project" value="UniProtKB-EC"/>
</dbReference>
<keyword evidence="5" id="KW-0436">Ligase</keyword>
<dbReference type="NCBIfam" id="TIGR02727">
    <property type="entry name" value="MTHFS_bact"/>
    <property type="match status" value="1"/>
</dbReference>
<accession>A0ABX9KL54</accession>
<dbReference type="EC" id="6.3.3.2" evidence="4"/>
<comment type="similarity">
    <text evidence="1 4">Belongs to the 5-formyltetrahydrofolate cyclo-ligase family.</text>
</comment>
<comment type="caution">
    <text evidence="5">The sequence shown here is derived from an EMBL/GenBank/DDBJ whole genome shotgun (WGS) entry which is preliminary data.</text>
</comment>
<dbReference type="InterPro" id="IPR024185">
    <property type="entry name" value="FTHF_cligase-like_sf"/>
</dbReference>
<proteinExistence type="inferred from homology"/>
<keyword evidence="4" id="KW-0460">Magnesium</keyword>
<evidence type="ECO:0000256" key="1">
    <source>
        <dbReference type="ARBA" id="ARBA00010638"/>
    </source>
</evidence>
<keyword evidence="2 4" id="KW-0547">Nucleotide-binding</keyword>
<organism evidence="5 6">
    <name type="scientific">Psychrilyobacter piezotolerans</name>
    <dbReference type="NCBI Taxonomy" id="2293438"/>
    <lineage>
        <taxon>Bacteria</taxon>
        <taxon>Fusobacteriati</taxon>
        <taxon>Fusobacteriota</taxon>
        <taxon>Fusobacteriia</taxon>
        <taxon>Fusobacteriales</taxon>
        <taxon>Fusobacteriaceae</taxon>
        <taxon>Psychrilyobacter</taxon>
    </lineage>
</organism>
<keyword evidence="3 4" id="KW-0067">ATP-binding</keyword>
<comment type="cofactor">
    <cofactor evidence="4">
        <name>Mg(2+)</name>
        <dbReference type="ChEBI" id="CHEBI:18420"/>
    </cofactor>
</comment>
<dbReference type="RefSeq" id="WP_114640861.1">
    <property type="nucleotide sequence ID" value="NZ_JAACIO010000001.1"/>
</dbReference>
<dbReference type="PANTHER" id="PTHR23407:SF1">
    <property type="entry name" value="5-FORMYLTETRAHYDROFOLATE CYCLO-LIGASE"/>
    <property type="match status" value="1"/>
</dbReference>
<reference evidence="5 6" key="1">
    <citation type="submission" date="2018-08" db="EMBL/GenBank/DDBJ databases">
        <title>Draft genome sequence of Psychrilyobacter sp. strain SD5 isolated from Black Sea water.</title>
        <authorList>
            <person name="Yadav S."/>
            <person name="Villanueva L."/>
            <person name="Damste J.S.S."/>
        </authorList>
    </citation>
    <scope>NUCLEOTIDE SEQUENCE [LARGE SCALE GENOMIC DNA]</scope>
    <source>
        <strain evidence="5 6">SD5</strain>
    </source>
</reference>
<keyword evidence="4" id="KW-0479">Metal-binding</keyword>
<dbReference type="Gene3D" id="3.40.50.10420">
    <property type="entry name" value="NagB/RpiA/CoA transferase-like"/>
    <property type="match status" value="1"/>
</dbReference>
<name>A0ABX9KL54_9FUSO</name>
<dbReference type="PANTHER" id="PTHR23407">
    <property type="entry name" value="ATPASE INHIBITOR/5-FORMYLTETRAHYDROFOLATE CYCLO-LIGASE"/>
    <property type="match status" value="1"/>
</dbReference>
<sequence>MDKKQIRSEVLKKRNNLSKEFIKKYSEEVFNILINSSIYADAHVIMSYMSFGGEIDTNFINNHILKSGKTLILPKMMEDGGLAGVIYDDSKKFNDDNSFKIKEIDGTHADIKKIDLIIIPGLAFDLNGSRIGFGKGYYDKFLENYSGLIVAPHYDFQLYENIPSESHDKKINYLLGGSLKIVK</sequence>
<evidence type="ECO:0000256" key="2">
    <source>
        <dbReference type="ARBA" id="ARBA00022741"/>
    </source>
</evidence>
<keyword evidence="6" id="KW-1185">Reference proteome</keyword>
<comment type="catalytic activity">
    <reaction evidence="4">
        <text>(6S)-5-formyl-5,6,7,8-tetrahydrofolate + ATP = (6R)-5,10-methenyltetrahydrofolate + ADP + phosphate</text>
        <dbReference type="Rhea" id="RHEA:10488"/>
        <dbReference type="ChEBI" id="CHEBI:30616"/>
        <dbReference type="ChEBI" id="CHEBI:43474"/>
        <dbReference type="ChEBI" id="CHEBI:57455"/>
        <dbReference type="ChEBI" id="CHEBI:57457"/>
        <dbReference type="ChEBI" id="CHEBI:456216"/>
        <dbReference type="EC" id="6.3.3.2"/>
    </reaction>
</comment>
<dbReference type="Proteomes" id="UP000263486">
    <property type="component" value="Unassembled WGS sequence"/>
</dbReference>
<dbReference type="Pfam" id="PF01812">
    <property type="entry name" value="5-FTHF_cyc-lig"/>
    <property type="match status" value="1"/>
</dbReference>
<dbReference type="SUPFAM" id="SSF100950">
    <property type="entry name" value="NagB/RpiA/CoA transferase-like"/>
    <property type="match status" value="1"/>
</dbReference>
<dbReference type="InterPro" id="IPR002698">
    <property type="entry name" value="FTHF_cligase"/>
</dbReference>
<dbReference type="InterPro" id="IPR037171">
    <property type="entry name" value="NagB/RpiA_transferase-like"/>
</dbReference>
<protein>
    <recommendedName>
        <fullName evidence="4">5-formyltetrahydrofolate cyclo-ligase</fullName>
        <ecNumber evidence="4">6.3.3.2</ecNumber>
    </recommendedName>
</protein>
<evidence type="ECO:0000313" key="5">
    <source>
        <dbReference type="EMBL" id="REI43141.1"/>
    </source>
</evidence>
<gene>
    <name evidence="5" type="ORF">DYH56_00370</name>
</gene>
<evidence type="ECO:0000256" key="4">
    <source>
        <dbReference type="RuleBase" id="RU361279"/>
    </source>
</evidence>